<evidence type="ECO:0000259" key="1">
    <source>
        <dbReference type="PROSITE" id="PS50995"/>
    </source>
</evidence>
<sequence length="142" mass="15416">MADPTPQAVLCHCTAIRQGARQVTQFYDRHLASSGLRTSQYAMLVGLRRLGPISINAFADAMAMDRTTMGRALKPLERDGLLVVGPGPNGRTRALRLTEAGSRRIDEAEPLWRVAQAGFEARYGARAAADLRGALARVVRTV</sequence>
<accession>A0ABV2KZU7</accession>
<dbReference type="InterPro" id="IPR036388">
    <property type="entry name" value="WH-like_DNA-bd_sf"/>
</dbReference>
<gene>
    <name evidence="2" type="ORF">ABID43_000627</name>
</gene>
<keyword evidence="3" id="KW-1185">Reference proteome</keyword>
<dbReference type="InterPro" id="IPR039422">
    <property type="entry name" value="MarR/SlyA-like"/>
</dbReference>
<comment type="caution">
    <text evidence="2">The sequence shown here is derived from an EMBL/GenBank/DDBJ whole genome shotgun (WGS) entry which is preliminary data.</text>
</comment>
<dbReference type="InterPro" id="IPR000835">
    <property type="entry name" value="HTH_MarR-typ"/>
</dbReference>
<organism evidence="2 3">
    <name type="scientific">Methylobacterium goesingense</name>
    <dbReference type="NCBI Taxonomy" id="243690"/>
    <lineage>
        <taxon>Bacteria</taxon>
        <taxon>Pseudomonadati</taxon>
        <taxon>Pseudomonadota</taxon>
        <taxon>Alphaproteobacteria</taxon>
        <taxon>Hyphomicrobiales</taxon>
        <taxon>Methylobacteriaceae</taxon>
        <taxon>Methylobacterium</taxon>
    </lineage>
</organism>
<dbReference type="Pfam" id="PF01047">
    <property type="entry name" value="MarR"/>
    <property type="match status" value="1"/>
</dbReference>
<dbReference type="GO" id="GO:0003677">
    <property type="term" value="F:DNA binding"/>
    <property type="evidence" value="ECO:0007669"/>
    <property type="project" value="UniProtKB-KW"/>
</dbReference>
<dbReference type="SMART" id="SM00347">
    <property type="entry name" value="HTH_MARR"/>
    <property type="match status" value="1"/>
</dbReference>
<evidence type="ECO:0000313" key="3">
    <source>
        <dbReference type="Proteomes" id="UP001549145"/>
    </source>
</evidence>
<dbReference type="InterPro" id="IPR036390">
    <property type="entry name" value="WH_DNA-bd_sf"/>
</dbReference>
<dbReference type="EMBL" id="JBEPMM010000001">
    <property type="protein sequence ID" value="MET3691108.1"/>
    <property type="molecule type" value="Genomic_DNA"/>
</dbReference>
<dbReference type="SUPFAM" id="SSF46785">
    <property type="entry name" value="Winged helix' DNA-binding domain"/>
    <property type="match status" value="1"/>
</dbReference>
<keyword evidence="2" id="KW-0238">DNA-binding</keyword>
<reference evidence="2 3" key="1">
    <citation type="submission" date="2024-06" db="EMBL/GenBank/DDBJ databases">
        <title>Genomic Encyclopedia of Type Strains, Phase IV (KMG-IV): sequencing the most valuable type-strain genomes for metagenomic binning, comparative biology and taxonomic classification.</title>
        <authorList>
            <person name="Goeker M."/>
        </authorList>
    </citation>
    <scope>NUCLEOTIDE SEQUENCE [LARGE SCALE GENOMIC DNA]</scope>
    <source>
        <strain evidence="2 3">DSM 21331</strain>
    </source>
</reference>
<dbReference type="RefSeq" id="WP_238278898.1">
    <property type="nucleotide sequence ID" value="NZ_BPQL01000046.1"/>
</dbReference>
<dbReference type="PROSITE" id="PS50995">
    <property type="entry name" value="HTH_MARR_2"/>
    <property type="match status" value="1"/>
</dbReference>
<feature type="domain" description="HTH marR-type" evidence="1">
    <location>
        <begin position="1"/>
        <end position="140"/>
    </location>
</feature>
<evidence type="ECO:0000313" key="2">
    <source>
        <dbReference type="EMBL" id="MET3691108.1"/>
    </source>
</evidence>
<protein>
    <submittedName>
        <fullName evidence="2">DNA-binding MarR family transcriptional regulator</fullName>
    </submittedName>
</protein>
<dbReference type="Proteomes" id="UP001549145">
    <property type="component" value="Unassembled WGS sequence"/>
</dbReference>
<proteinExistence type="predicted"/>
<dbReference type="PANTHER" id="PTHR33164:SF105">
    <property type="entry name" value="TRANSCRIPTIONAL REPRESSOR PROTEIN-RELATED"/>
    <property type="match status" value="1"/>
</dbReference>
<dbReference type="PANTHER" id="PTHR33164">
    <property type="entry name" value="TRANSCRIPTIONAL REGULATOR, MARR FAMILY"/>
    <property type="match status" value="1"/>
</dbReference>
<dbReference type="Gene3D" id="1.10.10.10">
    <property type="entry name" value="Winged helix-like DNA-binding domain superfamily/Winged helix DNA-binding domain"/>
    <property type="match status" value="1"/>
</dbReference>
<name>A0ABV2KZU7_9HYPH</name>